<accession>A0A1L9S2L5</accession>
<dbReference type="InterPro" id="IPR009057">
    <property type="entry name" value="Homeodomain-like_sf"/>
</dbReference>
<proteinExistence type="predicted"/>
<dbReference type="SUPFAM" id="SSF46689">
    <property type="entry name" value="Homeodomain-like"/>
    <property type="match status" value="1"/>
</dbReference>
<dbReference type="Proteomes" id="UP000184383">
    <property type="component" value="Unassembled WGS sequence"/>
</dbReference>
<dbReference type="GeneID" id="63749966"/>
<organism evidence="1 2">
    <name type="scientific">Aspergillus wentii DTO 134E9</name>
    <dbReference type="NCBI Taxonomy" id="1073089"/>
    <lineage>
        <taxon>Eukaryota</taxon>
        <taxon>Fungi</taxon>
        <taxon>Dikarya</taxon>
        <taxon>Ascomycota</taxon>
        <taxon>Pezizomycotina</taxon>
        <taxon>Eurotiomycetes</taxon>
        <taxon>Eurotiomycetidae</taxon>
        <taxon>Eurotiales</taxon>
        <taxon>Aspergillaceae</taxon>
        <taxon>Aspergillus</taxon>
        <taxon>Aspergillus subgen. Cremei</taxon>
    </lineage>
</organism>
<dbReference type="AlphaFoldDB" id="A0A1L9S2L5"/>
<evidence type="ECO:0000313" key="2">
    <source>
        <dbReference type="Proteomes" id="UP000184383"/>
    </source>
</evidence>
<dbReference type="RefSeq" id="XP_040695069.1">
    <property type="nucleotide sequence ID" value="XM_040834118.1"/>
</dbReference>
<dbReference type="OrthoDB" id="5415741at2759"/>
<gene>
    <name evidence="1" type="ORF">ASPWEDRAFT_34940</name>
</gene>
<keyword evidence="2" id="KW-1185">Reference proteome</keyword>
<evidence type="ECO:0000313" key="1">
    <source>
        <dbReference type="EMBL" id="OJJ41393.1"/>
    </source>
</evidence>
<reference evidence="2" key="1">
    <citation type="journal article" date="2017" name="Genome Biol.">
        <title>Comparative genomics reveals high biological diversity and specific adaptations in the industrially and medically important fungal genus Aspergillus.</title>
        <authorList>
            <person name="de Vries R.P."/>
            <person name="Riley R."/>
            <person name="Wiebenga A."/>
            <person name="Aguilar-Osorio G."/>
            <person name="Amillis S."/>
            <person name="Uchima C.A."/>
            <person name="Anderluh G."/>
            <person name="Asadollahi M."/>
            <person name="Askin M."/>
            <person name="Barry K."/>
            <person name="Battaglia E."/>
            <person name="Bayram O."/>
            <person name="Benocci T."/>
            <person name="Braus-Stromeyer S.A."/>
            <person name="Caldana C."/>
            <person name="Canovas D."/>
            <person name="Cerqueira G.C."/>
            <person name="Chen F."/>
            <person name="Chen W."/>
            <person name="Choi C."/>
            <person name="Clum A."/>
            <person name="Dos Santos R.A."/>
            <person name="Damasio A.R."/>
            <person name="Diallinas G."/>
            <person name="Emri T."/>
            <person name="Fekete E."/>
            <person name="Flipphi M."/>
            <person name="Freyberg S."/>
            <person name="Gallo A."/>
            <person name="Gournas C."/>
            <person name="Habgood R."/>
            <person name="Hainaut M."/>
            <person name="Harispe M.L."/>
            <person name="Henrissat B."/>
            <person name="Hilden K.S."/>
            <person name="Hope R."/>
            <person name="Hossain A."/>
            <person name="Karabika E."/>
            <person name="Karaffa L."/>
            <person name="Karanyi Z."/>
            <person name="Krasevec N."/>
            <person name="Kuo A."/>
            <person name="Kusch H."/>
            <person name="LaButti K."/>
            <person name="Lagendijk E.L."/>
            <person name="Lapidus A."/>
            <person name="Levasseur A."/>
            <person name="Lindquist E."/>
            <person name="Lipzen A."/>
            <person name="Logrieco A.F."/>
            <person name="MacCabe A."/>
            <person name="Maekelae M.R."/>
            <person name="Malavazi I."/>
            <person name="Melin P."/>
            <person name="Meyer V."/>
            <person name="Mielnichuk N."/>
            <person name="Miskei M."/>
            <person name="Molnar A.P."/>
            <person name="Mule G."/>
            <person name="Ngan C.Y."/>
            <person name="Orejas M."/>
            <person name="Orosz E."/>
            <person name="Ouedraogo J.P."/>
            <person name="Overkamp K.M."/>
            <person name="Park H.-S."/>
            <person name="Perrone G."/>
            <person name="Piumi F."/>
            <person name="Punt P.J."/>
            <person name="Ram A.F."/>
            <person name="Ramon A."/>
            <person name="Rauscher S."/>
            <person name="Record E."/>
            <person name="Riano-Pachon D.M."/>
            <person name="Robert V."/>
            <person name="Roehrig J."/>
            <person name="Ruller R."/>
            <person name="Salamov A."/>
            <person name="Salih N.S."/>
            <person name="Samson R.A."/>
            <person name="Sandor E."/>
            <person name="Sanguinetti M."/>
            <person name="Schuetze T."/>
            <person name="Sepcic K."/>
            <person name="Shelest E."/>
            <person name="Sherlock G."/>
            <person name="Sophianopoulou V."/>
            <person name="Squina F.M."/>
            <person name="Sun H."/>
            <person name="Susca A."/>
            <person name="Todd R.B."/>
            <person name="Tsang A."/>
            <person name="Unkles S.E."/>
            <person name="van de Wiele N."/>
            <person name="van Rossen-Uffink D."/>
            <person name="Oliveira J.V."/>
            <person name="Vesth T.C."/>
            <person name="Visser J."/>
            <person name="Yu J.-H."/>
            <person name="Zhou M."/>
            <person name="Andersen M.R."/>
            <person name="Archer D.B."/>
            <person name="Baker S.E."/>
            <person name="Benoit I."/>
            <person name="Brakhage A.A."/>
            <person name="Braus G.H."/>
            <person name="Fischer R."/>
            <person name="Frisvad J.C."/>
            <person name="Goldman G.H."/>
            <person name="Houbraken J."/>
            <person name="Oakley B."/>
            <person name="Pocsi I."/>
            <person name="Scazzocchio C."/>
            <person name="Seiboth B."/>
            <person name="vanKuyk P.A."/>
            <person name="Wortman J."/>
            <person name="Dyer P.S."/>
            <person name="Grigoriev I.V."/>
        </authorList>
    </citation>
    <scope>NUCLEOTIDE SEQUENCE [LARGE SCALE GENOMIC DNA]</scope>
    <source>
        <strain evidence="2">DTO 134E9</strain>
    </source>
</reference>
<dbReference type="STRING" id="1073089.A0A1L9S2L5"/>
<name>A0A1L9S2L5_ASPWE</name>
<dbReference type="EMBL" id="KV878209">
    <property type="protein sequence ID" value="OJJ41393.1"/>
    <property type="molecule type" value="Genomic_DNA"/>
</dbReference>
<sequence>MTKEIRRSHHPVGVRIQALALMTHGVDIRLVEQVTGMPRQTIQFWVRKARERGYNPYVDSRIRIEYVEDGKRSGRPRTSRSTGLSVLELVEQNRAQGGV</sequence>
<protein>
    <submittedName>
        <fullName evidence="1">Uncharacterized protein</fullName>
    </submittedName>
</protein>
<dbReference type="VEuPathDB" id="FungiDB:ASPWEDRAFT_34940"/>